<comment type="subcellular location">
    <subcellularLocation>
        <location evidence="2">Cytoplasm</location>
    </subcellularLocation>
</comment>
<dbReference type="NCBIfam" id="TIGR02788">
    <property type="entry name" value="VirB11"/>
    <property type="match status" value="1"/>
</dbReference>
<evidence type="ECO:0000259" key="3">
    <source>
        <dbReference type="Pfam" id="PF00437"/>
    </source>
</evidence>
<keyword evidence="2" id="KW-0963">Cytoplasm</keyword>
<feature type="domain" description="Bacterial type II secretion system protein E" evidence="3">
    <location>
        <begin position="158"/>
        <end position="312"/>
    </location>
</feature>
<comment type="caution">
    <text evidence="4">The sequence shown here is derived from an EMBL/GenBank/DDBJ whole genome shotgun (WGS) entry which is preliminary data.</text>
</comment>
<comment type="similarity">
    <text evidence="1 2">Belongs to the GSP E family.</text>
</comment>
<proteinExistence type="inferred from homology"/>
<dbReference type="PANTHER" id="PTHR30486">
    <property type="entry name" value="TWITCHING MOTILITY PROTEIN PILT"/>
    <property type="match status" value="1"/>
</dbReference>
<dbReference type="Pfam" id="PF00437">
    <property type="entry name" value="T2SSE"/>
    <property type="match status" value="1"/>
</dbReference>
<dbReference type="InterPro" id="IPR014155">
    <property type="entry name" value="VirB11"/>
</dbReference>
<accession>A0ABT8A507</accession>
<protein>
    <recommendedName>
        <fullName evidence="2">Type IV secretion system protein</fullName>
    </recommendedName>
</protein>
<dbReference type="Proteomes" id="UP001529369">
    <property type="component" value="Unassembled WGS sequence"/>
</dbReference>
<reference evidence="5" key="1">
    <citation type="journal article" date="2019" name="Int. J. Syst. Evol. Microbiol.">
        <title>The Global Catalogue of Microorganisms (GCM) 10K type strain sequencing project: providing services to taxonomists for standard genome sequencing and annotation.</title>
        <authorList>
            <consortium name="The Broad Institute Genomics Platform"/>
            <consortium name="The Broad Institute Genome Sequencing Center for Infectious Disease"/>
            <person name="Wu L."/>
            <person name="Ma J."/>
        </authorList>
    </citation>
    <scope>NUCLEOTIDE SEQUENCE [LARGE SCALE GENOMIC DNA]</scope>
    <source>
        <strain evidence="5">CECT 7131</strain>
    </source>
</reference>
<evidence type="ECO:0000313" key="5">
    <source>
        <dbReference type="Proteomes" id="UP001529369"/>
    </source>
</evidence>
<dbReference type="RefSeq" id="WP_290316674.1">
    <property type="nucleotide sequence ID" value="NZ_JAUFPN010000120.1"/>
</dbReference>
<dbReference type="CDD" id="cd01130">
    <property type="entry name" value="VirB11-like_ATPase"/>
    <property type="match status" value="1"/>
</dbReference>
<gene>
    <name evidence="4" type="primary">virB11</name>
    <name evidence="4" type="ORF">QWZ14_10860</name>
</gene>
<keyword evidence="2" id="KW-0067">ATP-binding</keyword>
<comment type="function">
    <text evidence="2">Part of the Type IV secretion system.</text>
</comment>
<dbReference type="EMBL" id="JAUFPN010000120">
    <property type="protein sequence ID" value="MDN3564863.1"/>
    <property type="molecule type" value="Genomic_DNA"/>
</dbReference>
<dbReference type="PANTHER" id="PTHR30486:SF6">
    <property type="entry name" value="TYPE IV PILUS RETRACTATION ATPASE PILT"/>
    <property type="match status" value="1"/>
</dbReference>
<sequence>MMHAAAQLDFALAPMAGALADPRTEELCVNRPGEFWLRQGGRFEWHTAPELDFDMLEGVAILAGALRNQNVGAEHPLCSTDLPSGHRLQVVLPPAVPPGTISLTFRRPSDSVSALSDLAGRYDTSRWNRWDKRREQRQADSAGLLELFDAGDAVAFFGNLVRARRNILFCGATGGGKTTLSKTLTSEIPRNERILTIEDTLELVVPHGNCVRLLYSKGGLTLGGVTADALLQATLRMRPDRVLLQELRDDAAWVYLNEVMTGHPGSLTTIHGADAPQAMRRLFNLVKGTPQGATYGDDTLAAMIGSAVDAIVPLHNDAGTYSIREVWFADDAARRGEVAADLLRAA</sequence>
<organism evidence="4 5">
    <name type="scientific">Paeniroseomonas aquatica</name>
    <dbReference type="NCBI Taxonomy" id="373043"/>
    <lineage>
        <taxon>Bacteria</taxon>
        <taxon>Pseudomonadati</taxon>
        <taxon>Pseudomonadota</taxon>
        <taxon>Alphaproteobacteria</taxon>
        <taxon>Acetobacterales</taxon>
        <taxon>Acetobacteraceae</taxon>
        <taxon>Paeniroseomonas</taxon>
    </lineage>
</organism>
<name>A0ABT8A507_9PROT</name>
<dbReference type="NCBIfam" id="NF010425">
    <property type="entry name" value="PRK13851.1"/>
    <property type="match status" value="1"/>
</dbReference>
<evidence type="ECO:0000256" key="1">
    <source>
        <dbReference type="ARBA" id="ARBA00006611"/>
    </source>
</evidence>
<dbReference type="InterPro" id="IPR001482">
    <property type="entry name" value="T2SS/T4SS_dom"/>
</dbReference>
<keyword evidence="2" id="KW-0547">Nucleotide-binding</keyword>
<keyword evidence="5" id="KW-1185">Reference proteome</keyword>
<dbReference type="InterPro" id="IPR050921">
    <property type="entry name" value="T4SS_GSP_E_ATPase"/>
</dbReference>
<evidence type="ECO:0000313" key="4">
    <source>
        <dbReference type="EMBL" id="MDN3564863.1"/>
    </source>
</evidence>
<evidence type="ECO:0000256" key="2">
    <source>
        <dbReference type="RuleBase" id="RU366071"/>
    </source>
</evidence>
<dbReference type="SUPFAM" id="SSF52540">
    <property type="entry name" value="P-loop containing nucleoside triphosphate hydrolases"/>
    <property type="match status" value="1"/>
</dbReference>
<dbReference type="InterPro" id="IPR027417">
    <property type="entry name" value="P-loop_NTPase"/>
</dbReference>
<dbReference type="Gene3D" id="3.30.450.90">
    <property type="match status" value="1"/>
</dbReference>
<dbReference type="Gene3D" id="3.40.50.300">
    <property type="entry name" value="P-loop containing nucleotide triphosphate hydrolases"/>
    <property type="match status" value="1"/>
</dbReference>